<dbReference type="InterPro" id="IPR053185">
    <property type="entry name" value="SET_domain_protein"/>
</dbReference>
<evidence type="ECO:0000256" key="1">
    <source>
        <dbReference type="SAM" id="SignalP"/>
    </source>
</evidence>
<name>A0A8H6K4U5_9PEZI</name>
<dbReference type="InterPro" id="IPR046341">
    <property type="entry name" value="SET_dom_sf"/>
</dbReference>
<dbReference type="PANTHER" id="PTHR47332">
    <property type="entry name" value="SET DOMAIN-CONTAINING PROTEIN 5"/>
    <property type="match status" value="1"/>
</dbReference>
<keyword evidence="1" id="KW-0732">Signal</keyword>
<evidence type="ECO:0008006" key="4">
    <source>
        <dbReference type="Google" id="ProtNLM"/>
    </source>
</evidence>
<accession>A0A8H6K4U5</accession>
<comment type="caution">
    <text evidence="2">The sequence shown here is derived from an EMBL/GenBank/DDBJ whole genome shotgun (WGS) entry which is preliminary data.</text>
</comment>
<feature type="chain" id="PRO_5034485504" description="SET domain-containing protein" evidence="1">
    <location>
        <begin position="20"/>
        <end position="400"/>
    </location>
</feature>
<evidence type="ECO:0000313" key="3">
    <source>
        <dbReference type="Proteomes" id="UP000654918"/>
    </source>
</evidence>
<gene>
    <name evidence="2" type="ORF">CPLU01_10854</name>
</gene>
<keyword evidence="3" id="KW-1185">Reference proteome</keyword>
<evidence type="ECO:0000313" key="2">
    <source>
        <dbReference type="EMBL" id="KAF6824423.1"/>
    </source>
</evidence>
<protein>
    <recommendedName>
        <fullName evidence="4">SET domain-containing protein</fullName>
    </recommendedName>
</protein>
<dbReference type="SUPFAM" id="SSF82199">
    <property type="entry name" value="SET domain"/>
    <property type="match status" value="1"/>
</dbReference>
<sequence length="400" mass="42795">MGFCSSAWLWGCLIPSVLGALGNARCDWNRAGPLEPRPRDTACPLPFGTRGPSDWKPWTHRPVCTSPKTQPRYCAFVKHSFRGESGILMLTSPETAAGDQSLIEDFDPAWVEHGRPSVPLGPAPFEVIDIPGRGFGVVANATIRAGAVIMREHPRILQVASPEPGPGAEVDRGEMVWVLEEGFVRLPGADQVEVFGLAKSTGGHPLEDVIRTNTFGVKFNNVDHYGLFPGVARIENQSRLQAKQAKICTPQTDTPLNMVSRERQQALQDWGFNCTCSLCGSGPAALAASDGRRARVQQALSALEDPWLRGSAALVAELADEAEQALEEEGLAAQKGELHGILASVYADMGDGETAVKYAASAVEKLAHFAGYDDERTERARGFLGELGKVGGGGGGLTLE</sequence>
<feature type="signal peptide" evidence="1">
    <location>
        <begin position="1"/>
        <end position="19"/>
    </location>
</feature>
<dbReference type="PANTHER" id="PTHR47332:SF6">
    <property type="entry name" value="SET DOMAIN-CONTAINING PROTEIN"/>
    <property type="match status" value="1"/>
</dbReference>
<reference evidence="2" key="1">
    <citation type="journal article" date="2020" name="Phytopathology">
        <title>Genome Sequence Resources of Colletotrichum truncatum, C. plurivorum, C. musicola, and C. sojae: Four Species Pathogenic to Soybean (Glycine max).</title>
        <authorList>
            <person name="Rogerio F."/>
            <person name="Boufleur T.R."/>
            <person name="Ciampi-Guillardi M."/>
            <person name="Sukno S.A."/>
            <person name="Thon M.R."/>
            <person name="Massola Junior N.S."/>
            <person name="Baroncelli R."/>
        </authorList>
    </citation>
    <scope>NUCLEOTIDE SEQUENCE</scope>
    <source>
        <strain evidence="2">LFN00145</strain>
    </source>
</reference>
<proteinExistence type="predicted"/>
<organism evidence="2 3">
    <name type="scientific">Colletotrichum plurivorum</name>
    <dbReference type="NCBI Taxonomy" id="2175906"/>
    <lineage>
        <taxon>Eukaryota</taxon>
        <taxon>Fungi</taxon>
        <taxon>Dikarya</taxon>
        <taxon>Ascomycota</taxon>
        <taxon>Pezizomycotina</taxon>
        <taxon>Sordariomycetes</taxon>
        <taxon>Hypocreomycetidae</taxon>
        <taxon>Glomerellales</taxon>
        <taxon>Glomerellaceae</taxon>
        <taxon>Colletotrichum</taxon>
        <taxon>Colletotrichum orchidearum species complex</taxon>
    </lineage>
</organism>
<dbReference type="AlphaFoldDB" id="A0A8H6K4U5"/>
<dbReference type="Proteomes" id="UP000654918">
    <property type="component" value="Unassembled WGS sequence"/>
</dbReference>
<dbReference type="EMBL" id="WIGO01000193">
    <property type="protein sequence ID" value="KAF6824423.1"/>
    <property type="molecule type" value="Genomic_DNA"/>
</dbReference>